<dbReference type="Proteomes" id="UP000221653">
    <property type="component" value="Unassembled WGS sequence"/>
</dbReference>
<dbReference type="EMBL" id="PDJF01000001">
    <property type="protein sequence ID" value="PFG28686.1"/>
    <property type="molecule type" value="Genomic_DNA"/>
</dbReference>
<dbReference type="GO" id="GO:0016226">
    <property type="term" value="P:iron-sulfur cluster assembly"/>
    <property type="evidence" value="ECO:0007669"/>
    <property type="project" value="InterPro"/>
</dbReference>
<gene>
    <name evidence="3" type="ORF">ATK06_1805</name>
</gene>
<dbReference type="InterPro" id="IPR011542">
    <property type="entry name" value="SUF_FeS_clus_asmbl_SufD"/>
</dbReference>
<comment type="similarity">
    <text evidence="1">Belongs to the iron-sulfur cluster assembly SufBD family.</text>
</comment>
<protein>
    <submittedName>
        <fullName evidence="3">Iron-regulated ABC transporter permease protein SufD</fullName>
    </submittedName>
</protein>
<evidence type="ECO:0000259" key="2">
    <source>
        <dbReference type="Pfam" id="PF01458"/>
    </source>
</evidence>
<dbReference type="NCBIfam" id="TIGR01981">
    <property type="entry name" value="sufD"/>
    <property type="match status" value="1"/>
</dbReference>
<dbReference type="InterPro" id="IPR037284">
    <property type="entry name" value="SUF_FeS_clus_asmbl_SufBD_sf"/>
</dbReference>
<sequence>MSEMVKNGTPHNTKGDVFTSFNVDDFDVPQGRDEIWRFIALRNIRGLHNGNFPEQVDSSITVDVPENAGDTVSVDVISKDDERATYAGAPADRVAAQAWTSMKDVTYVNVAQDSVVEGVISVHIEGQGAESTAFGAVVIELEAHAEATVVINYTGSATYADNIHFIVRDGAKLNVVTDADWNNDTVHLSNHQAVIGRDAHLHHTVATFGGQIVRIVPRVRYEAPGGNVEMLGVYFADDGQYFENRLLVDHSAPNCKSNVLYKGALQGNPETKTEARTCWVGDVLIRNTARNTQTYEANRNLVLSEGARADSIPNLEIETGEIPGAGHAATVGRFDDMHVFYLMSRGIPEAEARRLIIHGFFTEVINQIPVEEIRNEFEARVGAELESVVV</sequence>
<evidence type="ECO:0000256" key="1">
    <source>
        <dbReference type="ARBA" id="ARBA00043967"/>
    </source>
</evidence>
<dbReference type="InterPro" id="IPR055346">
    <property type="entry name" value="Fe-S_cluster_assembly_SufBD"/>
</dbReference>
<dbReference type="PANTHER" id="PTHR43575">
    <property type="entry name" value="PROTEIN ABCI7, CHLOROPLASTIC"/>
    <property type="match status" value="1"/>
</dbReference>
<dbReference type="OrthoDB" id="9803529at2"/>
<name>A0A2A9DQP8_9CORY</name>
<dbReference type="PANTHER" id="PTHR43575:SF1">
    <property type="entry name" value="PROTEIN ABCI7, CHLOROPLASTIC"/>
    <property type="match status" value="1"/>
</dbReference>
<evidence type="ECO:0000313" key="3">
    <source>
        <dbReference type="EMBL" id="PFG28686.1"/>
    </source>
</evidence>
<evidence type="ECO:0000313" key="4">
    <source>
        <dbReference type="Proteomes" id="UP000221653"/>
    </source>
</evidence>
<proteinExistence type="inferred from homology"/>
<dbReference type="InterPro" id="IPR000825">
    <property type="entry name" value="SUF_FeS_clus_asmbl_SufBD_core"/>
</dbReference>
<accession>A0A2A9DQP8</accession>
<reference evidence="3 4" key="1">
    <citation type="submission" date="2017-10" db="EMBL/GenBank/DDBJ databases">
        <title>Sequencing the genomes of 1000 actinobacteria strains.</title>
        <authorList>
            <person name="Klenk H.-P."/>
        </authorList>
    </citation>
    <scope>NUCLEOTIDE SEQUENCE [LARGE SCALE GENOMIC DNA]</scope>
    <source>
        <strain evidence="3 4">DSM 20688</strain>
    </source>
</reference>
<dbReference type="AlphaFoldDB" id="A0A2A9DQP8"/>
<organism evidence="3 4">
    <name type="scientific">Corynebacterium renale</name>
    <dbReference type="NCBI Taxonomy" id="1724"/>
    <lineage>
        <taxon>Bacteria</taxon>
        <taxon>Bacillati</taxon>
        <taxon>Actinomycetota</taxon>
        <taxon>Actinomycetes</taxon>
        <taxon>Mycobacteriales</taxon>
        <taxon>Corynebacteriaceae</taxon>
        <taxon>Corynebacterium</taxon>
    </lineage>
</organism>
<dbReference type="STRING" id="1724.GCA_001044175_00443"/>
<keyword evidence="4" id="KW-1185">Reference proteome</keyword>
<dbReference type="Pfam" id="PF01458">
    <property type="entry name" value="SUFBD_core"/>
    <property type="match status" value="1"/>
</dbReference>
<dbReference type="SUPFAM" id="SSF101960">
    <property type="entry name" value="Stabilizer of iron transporter SufD"/>
    <property type="match status" value="1"/>
</dbReference>
<comment type="caution">
    <text evidence="3">The sequence shown here is derived from an EMBL/GenBank/DDBJ whole genome shotgun (WGS) entry which is preliminary data.</text>
</comment>
<feature type="domain" description="SUF system FeS cluster assembly SufBD core" evidence="2">
    <location>
        <begin position="128"/>
        <end position="360"/>
    </location>
</feature>
<dbReference type="RefSeq" id="WP_098389207.1">
    <property type="nucleotide sequence ID" value="NZ_LS483464.1"/>
</dbReference>